<accession>A0A2H9THK1</accession>
<evidence type="ECO:0000256" key="3">
    <source>
        <dbReference type="SAM" id="Coils"/>
    </source>
</evidence>
<dbReference type="Proteomes" id="UP000240830">
    <property type="component" value="Unassembled WGS sequence"/>
</dbReference>
<dbReference type="GO" id="GO:0001228">
    <property type="term" value="F:DNA-binding transcription activator activity, RNA polymerase II-specific"/>
    <property type="evidence" value="ECO:0007669"/>
    <property type="project" value="TreeGrafter"/>
</dbReference>
<comment type="caution">
    <text evidence="6">The sequence shown here is derived from an EMBL/GenBank/DDBJ whole genome shotgun (WGS) entry which is preliminary data.</text>
</comment>
<dbReference type="AlphaFoldDB" id="A0A2H9THK1"/>
<proteinExistence type="predicted"/>
<dbReference type="SMART" id="SM00338">
    <property type="entry name" value="BRLZ"/>
    <property type="match status" value="1"/>
</dbReference>
<dbReference type="InterPro" id="IPR050936">
    <property type="entry name" value="AP-1-like"/>
</dbReference>
<organism evidence="6 7">
    <name type="scientific">Paramicrosporidium saccamoebae</name>
    <dbReference type="NCBI Taxonomy" id="1246581"/>
    <lineage>
        <taxon>Eukaryota</taxon>
        <taxon>Fungi</taxon>
        <taxon>Fungi incertae sedis</taxon>
        <taxon>Cryptomycota</taxon>
        <taxon>Cryptomycota incertae sedis</taxon>
        <taxon>Paramicrosporidium</taxon>
    </lineage>
</organism>
<dbReference type="EMBL" id="MTSL01000183">
    <property type="protein sequence ID" value="PJF17243.1"/>
    <property type="molecule type" value="Genomic_DNA"/>
</dbReference>
<dbReference type="Pfam" id="PF00170">
    <property type="entry name" value="bZIP_1"/>
    <property type="match status" value="1"/>
</dbReference>
<feature type="coiled-coil region" evidence="3">
    <location>
        <begin position="21"/>
        <end position="51"/>
    </location>
</feature>
<keyword evidence="3" id="KW-0175">Coiled coil</keyword>
<dbReference type="OrthoDB" id="2593073at2759"/>
<reference evidence="6 7" key="1">
    <citation type="submission" date="2016-10" db="EMBL/GenBank/DDBJ databases">
        <title>The genome of Paramicrosporidium saccamoebae is the missing link in understanding Cryptomycota and Microsporidia evolution.</title>
        <authorList>
            <person name="Quandt C.A."/>
            <person name="Beaudet D."/>
            <person name="Corsaro D."/>
            <person name="Michel R."/>
            <person name="Corradi N."/>
            <person name="James T."/>
        </authorList>
    </citation>
    <scope>NUCLEOTIDE SEQUENCE [LARGE SCALE GENOMIC DNA]</scope>
    <source>
        <strain evidence="6 7">KSL3</strain>
    </source>
</reference>
<evidence type="ECO:0000256" key="2">
    <source>
        <dbReference type="ARBA" id="ARBA00023242"/>
    </source>
</evidence>
<evidence type="ECO:0000313" key="6">
    <source>
        <dbReference type="EMBL" id="PJF17243.1"/>
    </source>
</evidence>
<protein>
    <submittedName>
        <fullName evidence="6">AP-1-like transcription factor</fullName>
    </submittedName>
</protein>
<evidence type="ECO:0000256" key="4">
    <source>
        <dbReference type="SAM" id="MobiDB-lite"/>
    </source>
</evidence>
<name>A0A2H9THK1_9FUNG</name>
<dbReference type="PANTHER" id="PTHR40621">
    <property type="entry name" value="TRANSCRIPTION FACTOR KAPC-RELATED"/>
    <property type="match status" value="1"/>
</dbReference>
<dbReference type="CDD" id="cd14688">
    <property type="entry name" value="bZIP_YAP"/>
    <property type="match status" value="1"/>
</dbReference>
<evidence type="ECO:0000259" key="5">
    <source>
        <dbReference type="SMART" id="SM00338"/>
    </source>
</evidence>
<dbReference type="GO" id="GO:0090575">
    <property type="term" value="C:RNA polymerase II transcription regulator complex"/>
    <property type="evidence" value="ECO:0007669"/>
    <property type="project" value="TreeGrafter"/>
</dbReference>
<dbReference type="Gene3D" id="1.20.5.170">
    <property type="match status" value="1"/>
</dbReference>
<feature type="region of interest" description="Disordered" evidence="4">
    <location>
        <begin position="73"/>
        <end position="116"/>
    </location>
</feature>
<gene>
    <name evidence="6" type="ORF">PSACC_02938</name>
</gene>
<dbReference type="InterPro" id="IPR046347">
    <property type="entry name" value="bZIP_sf"/>
</dbReference>
<dbReference type="PANTHER" id="PTHR40621:SF6">
    <property type="entry name" value="AP-1-LIKE TRANSCRIPTION FACTOR YAP1-RELATED"/>
    <property type="match status" value="1"/>
</dbReference>
<dbReference type="SUPFAM" id="SSF57959">
    <property type="entry name" value="Leucine zipper domain"/>
    <property type="match status" value="1"/>
</dbReference>
<evidence type="ECO:0000313" key="7">
    <source>
        <dbReference type="Proteomes" id="UP000240830"/>
    </source>
</evidence>
<feature type="domain" description="BZIP" evidence="5">
    <location>
        <begin position="1"/>
        <end position="68"/>
    </location>
</feature>
<keyword evidence="2" id="KW-0539">Nucleus</keyword>
<dbReference type="InterPro" id="IPR004827">
    <property type="entry name" value="bZIP"/>
</dbReference>
<sequence length="129" mass="14996">MSTTRGIRRTEQNRIAQRSFRQRQLNYIRDLEERIRQLECITEETRNLRRRVIFLEGLVSKTNCEYDLAKAMRDPKNDPTLAPQYLDDDETSILTSAPSPTLSAPPCPRSRNVPSRMTVAKRLADQMSE</sequence>
<dbReference type="GO" id="GO:0000976">
    <property type="term" value="F:transcription cis-regulatory region binding"/>
    <property type="evidence" value="ECO:0007669"/>
    <property type="project" value="InterPro"/>
</dbReference>
<comment type="subcellular location">
    <subcellularLocation>
        <location evidence="1">Nucleus</location>
    </subcellularLocation>
</comment>
<evidence type="ECO:0000256" key="1">
    <source>
        <dbReference type="ARBA" id="ARBA00004123"/>
    </source>
</evidence>
<keyword evidence="7" id="KW-1185">Reference proteome</keyword>